<evidence type="ECO:0000256" key="1">
    <source>
        <dbReference type="SAM" id="Phobius"/>
    </source>
</evidence>
<dbReference type="Proteomes" id="UP000231503">
    <property type="component" value="Unassembled WGS sequence"/>
</dbReference>
<dbReference type="EMBL" id="PFCO01000008">
    <property type="protein sequence ID" value="PIR69355.1"/>
    <property type="molecule type" value="Genomic_DNA"/>
</dbReference>
<evidence type="ECO:0000313" key="2">
    <source>
        <dbReference type="EMBL" id="PIR69355.1"/>
    </source>
</evidence>
<keyword evidence="1" id="KW-0812">Transmembrane</keyword>
<comment type="caution">
    <text evidence="2">The sequence shown here is derived from an EMBL/GenBank/DDBJ whole genome shotgun (WGS) entry which is preliminary data.</text>
</comment>
<protein>
    <submittedName>
        <fullName evidence="2">Uncharacterized protein</fullName>
    </submittedName>
</protein>
<gene>
    <name evidence="2" type="ORF">COU47_03225</name>
</gene>
<accession>A0A2H0TEV6</accession>
<organism evidence="2 3">
    <name type="scientific">Candidatus Niyogibacteria bacterium CG10_big_fil_rev_8_21_14_0_10_46_36</name>
    <dbReference type="NCBI Taxonomy" id="1974726"/>
    <lineage>
        <taxon>Bacteria</taxon>
        <taxon>Candidatus Niyogiibacteriota</taxon>
    </lineage>
</organism>
<evidence type="ECO:0000313" key="3">
    <source>
        <dbReference type="Proteomes" id="UP000231503"/>
    </source>
</evidence>
<dbReference type="AlphaFoldDB" id="A0A2H0TEV6"/>
<proteinExistence type="predicted"/>
<name>A0A2H0TEV6_9BACT</name>
<feature type="transmembrane region" description="Helical" evidence="1">
    <location>
        <begin position="38"/>
        <end position="56"/>
    </location>
</feature>
<reference evidence="3" key="1">
    <citation type="submission" date="2017-09" db="EMBL/GenBank/DDBJ databases">
        <title>Depth-based differentiation of microbial function through sediment-hosted aquifers and enrichment of novel symbionts in the deep terrestrial subsurface.</title>
        <authorList>
            <person name="Probst A.J."/>
            <person name="Ladd B."/>
            <person name="Jarett J.K."/>
            <person name="Geller-Mcgrath D.E."/>
            <person name="Sieber C.M.K."/>
            <person name="Emerson J.B."/>
            <person name="Anantharaman K."/>
            <person name="Thomas B.C."/>
            <person name="Malmstrom R."/>
            <person name="Stieglmeier M."/>
            <person name="Klingl A."/>
            <person name="Woyke T."/>
            <person name="Ryan C.M."/>
            <person name="Banfield J.F."/>
        </authorList>
    </citation>
    <scope>NUCLEOTIDE SEQUENCE [LARGE SCALE GENOMIC DNA]</scope>
</reference>
<feature type="transmembrane region" description="Helical" evidence="1">
    <location>
        <begin position="12"/>
        <end position="32"/>
    </location>
</feature>
<keyword evidence="1" id="KW-1133">Transmembrane helix</keyword>
<sequence>MKIFKKHTFEWWEVSFLKIGLGSLGVLLGLYFREALMSVMWLWWAILIVTVFYFGGRMLKE</sequence>
<keyword evidence="1" id="KW-0472">Membrane</keyword>